<dbReference type="InterPro" id="IPR004776">
    <property type="entry name" value="Mem_transp_PIN-like"/>
</dbReference>
<keyword evidence="4" id="KW-1003">Cell membrane</keyword>
<evidence type="ECO:0000256" key="5">
    <source>
        <dbReference type="ARBA" id="ARBA00022692"/>
    </source>
</evidence>
<sequence length="312" mass="34913">MQTLTQVFILFLLLMTGYISKRLRVISNDLNHDLSNLILYVALPALVLSSLSNYAFSKQMMIKSGSLLMISLCVYALSIIISYITVKLFKMKGMTRDVLQYGIIFSNVGFMGYPMVNAIFGKEGIFYAAIYNLPFNVLTWTLGIMIMSRTHREKIKQREHSKGGPKLKGLLNPGIISVFIGFTMFLTSTKFPYPIFKALNIIGSTTTPLSMIFIGSILADMNVKKIFTNGSVFLCSIIRLIFLPMIVLCILKLFNFDQITKGIPVIITAMPVAANCAMFAAKYDSDYRLASQLIFISTLSSMLTIPFIVELL</sequence>
<name>A0A5C0SDH7_CRATE</name>
<keyword evidence="3" id="KW-0813">Transport</keyword>
<dbReference type="Gene3D" id="1.20.1530.20">
    <property type="match status" value="1"/>
</dbReference>
<feature type="transmembrane region" description="Helical" evidence="8">
    <location>
        <begin position="169"/>
        <end position="186"/>
    </location>
</feature>
<feature type="transmembrane region" description="Helical" evidence="8">
    <location>
        <begin position="293"/>
        <end position="309"/>
    </location>
</feature>
<keyword evidence="7 8" id="KW-0472">Membrane</keyword>
<feature type="transmembrane region" description="Helical" evidence="8">
    <location>
        <begin position="198"/>
        <end position="219"/>
    </location>
</feature>
<feature type="transmembrane region" description="Helical" evidence="8">
    <location>
        <begin position="68"/>
        <end position="86"/>
    </location>
</feature>
<evidence type="ECO:0000256" key="1">
    <source>
        <dbReference type="ARBA" id="ARBA00004651"/>
    </source>
</evidence>
<evidence type="ECO:0000256" key="6">
    <source>
        <dbReference type="ARBA" id="ARBA00022989"/>
    </source>
</evidence>
<comment type="similarity">
    <text evidence="2">Belongs to the auxin efflux carrier (TC 2.A.69) family.</text>
</comment>
<dbReference type="Proteomes" id="UP000324646">
    <property type="component" value="Chromosome"/>
</dbReference>
<evidence type="ECO:0000256" key="2">
    <source>
        <dbReference type="ARBA" id="ARBA00010145"/>
    </source>
</evidence>
<dbReference type="PANTHER" id="PTHR36838:SF1">
    <property type="entry name" value="SLR1864 PROTEIN"/>
    <property type="match status" value="1"/>
</dbReference>
<dbReference type="KEGG" id="crs:FQB35_02315"/>
<evidence type="ECO:0000313" key="10">
    <source>
        <dbReference type="Proteomes" id="UP000324646"/>
    </source>
</evidence>
<evidence type="ECO:0000256" key="4">
    <source>
        <dbReference type="ARBA" id="ARBA00022475"/>
    </source>
</evidence>
<feature type="transmembrane region" description="Helical" evidence="8">
    <location>
        <begin position="126"/>
        <end position="148"/>
    </location>
</feature>
<dbReference type="GO" id="GO:0055085">
    <property type="term" value="P:transmembrane transport"/>
    <property type="evidence" value="ECO:0007669"/>
    <property type="project" value="InterPro"/>
</dbReference>
<comment type="subcellular location">
    <subcellularLocation>
        <location evidence="1">Cell membrane</location>
        <topology evidence="1">Multi-pass membrane protein</topology>
    </subcellularLocation>
</comment>
<feature type="transmembrane region" description="Helical" evidence="8">
    <location>
        <begin position="6"/>
        <end position="25"/>
    </location>
</feature>
<feature type="transmembrane region" description="Helical" evidence="8">
    <location>
        <begin position="262"/>
        <end position="281"/>
    </location>
</feature>
<dbReference type="EMBL" id="CP042243">
    <property type="protein sequence ID" value="QEK11294.1"/>
    <property type="molecule type" value="Genomic_DNA"/>
</dbReference>
<dbReference type="Pfam" id="PF03547">
    <property type="entry name" value="Mem_trans"/>
    <property type="match status" value="1"/>
</dbReference>
<dbReference type="InterPro" id="IPR038770">
    <property type="entry name" value="Na+/solute_symporter_sf"/>
</dbReference>
<keyword evidence="6 8" id="KW-1133">Transmembrane helix</keyword>
<dbReference type="AlphaFoldDB" id="A0A5C0SDH7"/>
<gene>
    <name evidence="9" type="ORF">FQB35_02315</name>
</gene>
<dbReference type="GO" id="GO:0005886">
    <property type="term" value="C:plasma membrane"/>
    <property type="evidence" value="ECO:0007669"/>
    <property type="project" value="UniProtKB-SubCell"/>
</dbReference>
<feature type="transmembrane region" description="Helical" evidence="8">
    <location>
        <begin position="231"/>
        <end position="256"/>
    </location>
</feature>
<feature type="transmembrane region" description="Helical" evidence="8">
    <location>
        <begin position="98"/>
        <end position="120"/>
    </location>
</feature>
<feature type="transmembrane region" description="Helical" evidence="8">
    <location>
        <begin position="37"/>
        <end position="56"/>
    </location>
</feature>
<dbReference type="PANTHER" id="PTHR36838">
    <property type="entry name" value="AUXIN EFFLUX CARRIER FAMILY PROTEIN"/>
    <property type="match status" value="1"/>
</dbReference>
<evidence type="ECO:0000313" key="9">
    <source>
        <dbReference type="EMBL" id="QEK11294.1"/>
    </source>
</evidence>
<proteinExistence type="inferred from homology"/>
<protein>
    <submittedName>
        <fullName evidence="9">AEC family transporter</fullName>
    </submittedName>
</protein>
<keyword evidence="10" id="KW-1185">Reference proteome</keyword>
<reference evidence="9 10" key="1">
    <citation type="submission" date="2019-07" db="EMBL/GenBank/DDBJ databases">
        <title>Complete genome of Crassaminicella thermophila SY095.</title>
        <authorList>
            <person name="Li X."/>
        </authorList>
    </citation>
    <scope>NUCLEOTIDE SEQUENCE [LARGE SCALE GENOMIC DNA]</scope>
    <source>
        <strain evidence="9 10">SY095</strain>
    </source>
</reference>
<evidence type="ECO:0000256" key="8">
    <source>
        <dbReference type="SAM" id="Phobius"/>
    </source>
</evidence>
<organism evidence="9 10">
    <name type="scientific">Crassaminicella thermophila</name>
    <dbReference type="NCBI Taxonomy" id="2599308"/>
    <lineage>
        <taxon>Bacteria</taxon>
        <taxon>Bacillati</taxon>
        <taxon>Bacillota</taxon>
        <taxon>Clostridia</taxon>
        <taxon>Eubacteriales</taxon>
        <taxon>Clostridiaceae</taxon>
        <taxon>Crassaminicella</taxon>
    </lineage>
</organism>
<evidence type="ECO:0000256" key="3">
    <source>
        <dbReference type="ARBA" id="ARBA00022448"/>
    </source>
</evidence>
<evidence type="ECO:0000256" key="7">
    <source>
        <dbReference type="ARBA" id="ARBA00023136"/>
    </source>
</evidence>
<accession>A0A5C0SDH7</accession>
<keyword evidence="5 8" id="KW-0812">Transmembrane</keyword>
<dbReference type="OrthoDB" id="9798064at2"/>
<dbReference type="RefSeq" id="WP_148808367.1">
    <property type="nucleotide sequence ID" value="NZ_CP042243.1"/>
</dbReference>